<organism evidence="3 4">
    <name type="scientific">Humisphaera borealis</name>
    <dbReference type="NCBI Taxonomy" id="2807512"/>
    <lineage>
        <taxon>Bacteria</taxon>
        <taxon>Pseudomonadati</taxon>
        <taxon>Planctomycetota</taxon>
        <taxon>Phycisphaerae</taxon>
        <taxon>Tepidisphaerales</taxon>
        <taxon>Tepidisphaeraceae</taxon>
        <taxon>Humisphaera</taxon>
    </lineage>
</organism>
<dbReference type="SUPFAM" id="SSF51735">
    <property type="entry name" value="NAD(P)-binding Rossmann-fold domains"/>
    <property type="match status" value="1"/>
</dbReference>
<evidence type="ECO:0000313" key="4">
    <source>
        <dbReference type="Proteomes" id="UP000593765"/>
    </source>
</evidence>
<dbReference type="Gene3D" id="3.40.50.720">
    <property type="entry name" value="NAD(P)-binding Rossmann-like Domain"/>
    <property type="match status" value="1"/>
</dbReference>
<dbReference type="InterPro" id="IPR036291">
    <property type="entry name" value="NAD(P)-bd_dom_sf"/>
</dbReference>
<dbReference type="Pfam" id="PF22725">
    <property type="entry name" value="GFO_IDH_MocA_C3"/>
    <property type="match status" value="1"/>
</dbReference>
<dbReference type="AlphaFoldDB" id="A0A7M2WSX1"/>
<dbReference type="RefSeq" id="WP_206291506.1">
    <property type="nucleotide sequence ID" value="NZ_CP063458.1"/>
</dbReference>
<evidence type="ECO:0000313" key="3">
    <source>
        <dbReference type="EMBL" id="QOV88519.1"/>
    </source>
</evidence>
<dbReference type="Gene3D" id="3.30.360.10">
    <property type="entry name" value="Dihydrodipicolinate Reductase, domain 2"/>
    <property type="match status" value="1"/>
</dbReference>
<evidence type="ECO:0000259" key="2">
    <source>
        <dbReference type="Pfam" id="PF22725"/>
    </source>
</evidence>
<accession>A0A7M2WSX1</accession>
<feature type="domain" description="Gfo/Idh/MocA-like oxidoreductase N-terminal" evidence="1">
    <location>
        <begin position="14"/>
        <end position="131"/>
    </location>
</feature>
<dbReference type="Pfam" id="PF01408">
    <property type="entry name" value="GFO_IDH_MocA"/>
    <property type="match status" value="1"/>
</dbReference>
<dbReference type="EMBL" id="CP063458">
    <property type="protein sequence ID" value="QOV88519.1"/>
    <property type="molecule type" value="Genomic_DNA"/>
</dbReference>
<dbReference type="InterPro" id="IPR051450">
    <property type="entry name" value="Gfo/Idh/MocA_Oxidoreductases"/>
</dbReference>
<dbReference type="PANTHER" id="PTHR43377">
    <property type="entry name" value="BILIVERDIN REDUCTASE A"/>
    <property type="match status" value="1"/>
</dbReference>
<dbReference type="InterPro" id="IPR000683">
    <property type="entry name" value="Gfo/Idh/MocA-like_OxRdtase_N"/>
</dbReference>
<dbReference type="Proteomes" id="UP000593765">
    <property type="component" value="Chromosome"/>
</dbReference>
<protein>
    <submittedName>
        <fullName evidence="3">Gfo/Idh/MocA family oxidoreductase</fullName>
    </submittedName>
</protein>
<evidence type="ECO:0000259" key="1">
    <source>
        <dbReference type="Pfam" id="PF01408"/>
    </source>
</evidence>
<feature type="domain" description="GFO/IDH/MocA-like oxidoreductase" evidence="2">
    <location>
        <begin position="167"/>
        <end position="237"/>
    </location>
</feature>
<dbReference type="InterPro" id="IPR055170">
    <property type="entry name" value="GFO_IDH_MocA-like_dom"/>
</dbReference>
<dbReference type="PANTHER" id="PTHR43377:SF1">
    <property type="entry name" value="BILIVERDIN REDUCTASE A"/>
    <property type="match status" value="1"/>
</dbReference>
<dbReference type="KEGG" id="hbs:IPV69_20075"/>
<sequence>MSVPEISPSERIPVAVVGCGRMGRLHARVYSEMPQVKLVGVCDADSGVAEAVAQQYNCGAFKNPQDLLAANPNLGAATIAVPTVFHSTVGELLMRAGVNCLIEKPLAKDVADARHIAAVAKETGVTVQVGHIERFNPAVRAMGRLGIKPRFIEVTRISPLTFRSIDVGVVLDMMIHDIDIVLRLADCEVSRIDATGVSVIGNVEDICNARLTFANGCVANVTASRLALKTERRLRVFSPDAYVSIDYQKRYGMVARRSENLEAIRQTVTKIRAGEIRDLSQVKFDEIVQIEELQIDDIEPLRAELDSFISAVVNKTTPEVTVEHGLAAVEVATRIVESIKTESL</sequence>
<dbReference type="GO" id="GO:0000166">
    <property type="term" value="F:nucleotide binding"/>
    <property type="evidence" value="ECO:0007669"/>
    <property type="project" value="InterPro"/>
</dbReference>
<keyword evidence="4" id="KW-1185">Reference proteome</keyword>
<gene>
    <name evidence="3" type="ORF">IPV69_20075</name>
</gene>
<dbReference type="SUPFAM" id="SSF55347">
    <property type="entry name" value="Glyceraldehyde-3-phosphate dehydrogenase-like, C-terminal domain"/>
    <property type="match status" value="1"/>
</dbReference>
<proteinExistence type="predicted"/>
<reference evidence="3 4" key="1">
    <citation type="submission" date="2020-10" db="EMBL/GenBank/DDBJ databases">
        <title>Wide distribution of Phycisphaera-like planctomycetes from WD2101 soil group in peatlands and genome analysis of the first cultivated representative.</title>
        <authorList>
            <person name="Dedysh S.N."/>
            <person name="Beletsky A.V."/>
            <person name="Ivanova A."/>
            <person name="Kulichevskaya I.S."/>
            <person name="Suzina N.E."/>
            <person name="Philippov D.A."/>
            <person name="Rakitin A.L."/>
            <person name="Mardanov A.V."/>
            <person name="Ravin N.V."/>
        </authorList>
    </citation>
    <scope>NUCLEOTIDE SEQUENCE [LARGE SCALE GENOMIC DNA]</scope>
    <source>
        <strain evidence="3 4">M1803</strain>
    </source>
</reference>
<name>A0A7M2WSX1_9BACT</name>